<evidence type="ECO:0000256" key="5">
    <source>
        <dbReference type="ARBA" id="ARBA00022737"/>
    </source>
</evidence>
<accession>A0AAN8IIA8</accession>
<dbReference type="CDD" id="cd08368">
    <property type="entry name" value="LIM"/>
    <property type="match status" value="1"/>
</dbReference>
<dbReference type="EMBL" id="WIXE01014060">
    <property type="protein sequence ID" value="KAK5974596.1"/>
    <property type="molecule type" value="Genomic_DNA"/>
</dbReference>
<evidence type="ECO:0000256" key="11">
    <source>
        <dbReference type="SAM" id="MobiDB-lite"/>
    </source>
</evidence>
<feature type="compositionally biased region" description="Low complexity" evidence="11">
    <location>
        <begin position="12"/>
        <end position="26"/>
    </location>
</feature>
<evidence type="ECO:0000313" key="14">
    <source>
        <dbReference type="Proteomes" id="UP001331761"/>
    </source>
</evidence>
<name>A0AAN8IIA8_TRICO</name>
<evidence type="ECO:0000256" key="9">
    <source>
        <dbReference type="PROSITE-ProRule" id="PRU00125"/>
    </source>
</evidence>
<evidence type="ECO:0000256" key="4">
    <source>
        <dbReference type="ARBA" id="ARBA00022723"/>
    </source>
</evidence>
<protein>
    <submittedName>
        <fullName evidence="13">PDZ and LIM domain protein Zasp</fullName>
    </submittedName>
</protein>
<feature type="region of interest" description="Disordered" evidence="11">
    <location>
        <begin position="12"/>
        <end position="91"/>
    </location>
</feature>
<feature type="compositionally biased region" description="Polar residues" evidence="11">
    <location>
        <begin position="281"/>
        <end position="290"/>
    </location>
</feature>
<feature type="compositionally biased region" description="Low complexity" evidence="11">
    <location>
        <begin position="203"/>
        <end position="214"/>
    </location>
</feature>
<dbReference type="PANTHER" id="PTHR24214:SF38">
    <property type="entry name" value="PDZ AND LIM DOMAIN PROTEIN ZASP-RELATED"/>
    <property type="match status" value="1"/>
</dbReference>
<gene>
    <name evidence="13" type="ORF">GCK32_015295</name>
</gene>
<comment type="subcellular location">
    <subcellularLocation>
        <location evidence="1">Cell junction</location>
    </subcellularLocation>
    <subcellularLocation>
        <location evidence="2">Cytoplasm</location>
    </subcellularLocation>
</comment>
<dbReference type="PANTHER" id="PTHR24214">
    <property type="entry name" value="PDZ AND LIM DOMAIN PROTEIN ZASP"/>
    <property type="match status" value="1"/>
</dbReference>
<dbReference type="Pfam" id="PF00412">
    <property type="entry name" value="LIM"/>
    <property type="match status" value="2"/>
</dbReference>
<feature type="region of interest" description="Disordered" evidence="11">
    <location>
        <begin position="499"/>
        <end position="518"/>
    </location>
</feature>
<dbReference type="PROSITE" id="PS50023">
    <property type="entry name" value="LIM_DOMAIN_2"/>
    <property type="match status" value="1"/>
</dbReference>
<proteinExistence type="predicted"/>
<dbReference type="AlphaFoldDB" id="A0AAN8IIA8"/>
<dbReference type="InterPro" id="IPR001781">
    <property type="entry name" value="Znf_LIM"/>
</dbReference>
<dbReference type="GO" id="GO:0051371">
    <property type="term" value="F:muscle alpha-actinin binding"/>
    <property type="evidence" value="ECO:0007669"/>
    <property type="project" value="TreeGrafter"/>
</dbReference>
<organism evidence="13 14">
    <name type="scientific">Trichostrongylus colubriformis</name>
    <name type="common">Black scour worm</name>
    <dbReference type="NCBI Taxonomy" id="6319"/>
    <lineage>
        <taxon>Eukaryota</taxon>
        <taxon>Metazoa</taxon>
        <taxon>Ecdysozoa</taxon>
        <taxon>Nematoda</taxon>
        <taxon>Chromadorea</taxon>
        <taxon>Rhabditida</taxon>
        <taxon>Rhabditina</taxon>
        <taxon>Rhabditomorpha</taxon>
        <taxon>Strongyloidea</taxon>
        <taxon>Trichostrongylidae</taxon>
        <taxon>Trichostrongylus</taxon>
    </lineage>
</organism>
<dbReference type="CDD" id="cd09455">
    <property type="entry name" value="LIM1_Enigma_like_1"/>
    <property type="match status" value="1"/>
</dbReference>
<feature type="compositionally biased region" description="Polar residues" evidence="11">
    <location>
        <begin position="192"/>
        <end position="202"/>
    </location>
</feature>
<evidence type="ECO:0000256" key="8">
    <source>
        <dbReference type="ARBA" id="ARBA00023038"/>
    </source>
</evidence>
<keyword evidence="5" id="KW-0677">Repeat</keyword>
<comment type="caution">
    <text evidence="13">The sequence shown here is derived from an EMBL/GenBank/DDBJ whole genome shotgun (WGS) entry which is preliminary data.</text>
</comment>
<feature type="region of interest" description="Disordered" evidence="11">
    <location>
        <begin position="281"/>
        <end position="302"/>
    </location>
</feature>
<evidence type="ECO:0000256" key="10">
    <source>
        <dbReference type="SAM" id="Coils"/>
    </source>
</evidence>
<dbReference type="InterPro" id="IPR050604">
    <property type="entry name" value="PDZ-LIM_domain"/>
</dbReference>
<dbReference type="FunFam" id="2.10.110.10:FF:000069">
    <property type="entry name" value="Uncharacterized protein, isoform Z"/>
    <property type="match status" value="1"/>
</dbReference>
<dbReference type="GO" id="GO:0030036">
    <property type="term" value="P:actin cytoskeleton organization"/>
    <property type="evidence" value="ECO:0007669"/>
    <property type="project" value="TreeGrafter"/>
</dbReference>
<dbReference type="Gene3D" id="2.10.110.10">
    <property type="entry name" value="Cysteine Rich Protein"/>
    <property type="match status" value="2"/>
</dbReference>
<dbReference type="SUPFAM" id="SSF57716">
    <property type="entry name" value="Glucocorticoid receptor-like (DNA-binding domain)"/>
    <property type="match status" value="2"/>
</dbReference>
<feature type="compositionally biased region" description="Basic and acidic residues" evidence="11">
    <location>
        <begin position="68"/>
        <end position="83"/>
    </location>
</feature>
<keyword evidence="14" id="KW-1185">Reference proteome</keyword>
<dbReference type="GO" id="GO:0046872">
    <property type="term" value="F:metal ion binding"/>
    <property type="evidence" value="ECO:0007669"/>
    <property type="project" value="UniProtKB-KW"/>
</dbReference>
<feature type="non-terminal residue" evidence="13">
    <location>
        <position position="753"/>
    </location>
</feature>
<feature type="compositionally biased region" description="Polar residues" evidence="11">
    <location>
        <begin position="160"/>
        <end position="172"/>
    </location>
</feature>
<evidence type="ECO:0000313" key="13">
    <source>
        <dbReference type="EMBL" id="KAK5974596.1"/>
    </source>
</evidence>
<sequence length="753" mass="83155">MSFGNALCVVSESRVPASVRSAVSPRRATKSPRQWPPEHGLPTLRYWQIDPASQSRKEKENEPASLHDLVEATDREKENDPKRGRARKNVTPSAQVVFSKVFEHNSEQQEASVTVENTVTHAAASSTLPSTKPTINNGIRWTVIHAPSSPELRAQYPRNETPTIERPQNLTPSPELAAEGPKSDVSSEEAPQETNHTLQVQVTTDSSTSPIPTIELPRRRSATADHSGIIKALSPAPFKRTSPPIPPATPPLQKPLHPLEVDTLLPDHQYRSLVGVNTTPRPFSHQSCSPSPVPTVEEKPKRTKALKKVDFSKATVIPEIWHNTSEVIDEEETQCDLSPTSSLPFTPPPDKESSSNDTATPYDGDESETYDNKSDNASTIEIEDEQEQWMREEIELAQKEELAKMGSPMQIRTIPDHKELWRQQAMALLNDDTQMERDIAIVAALNDRLQGIKHMEEEDRQKAIACIERHQSNLEEAQDQLSALLDSAIAFLRKLDTSSSAASRASHREEVPPAPSPLKSYDVCDVLKGSEATSYRFKGPGDFIAERLDRICATNGQSYTRSTFEQHTEHHSTTGGGGGGAPAGKLVESRGHGSLNNPGNPGGRIPYCESCKQQIRGAFVLATGLAWCPEHFVCAYRGCGRRLLECGFVEESGSKYCEGCFEAHIAPRCAKCAKPIISDCLNAMQKKWHPTCFTCAHCHKPFGNTAFYLENGLAYCENDWNALFTTKCVSCKYPIEAGDRWVEALGNAFHSNC</sequence>
<keyword evidence="10" id="KW-0175">Coiled coil</keyword>
<dbReference type="FunFam" id="2.10.110.10:FF:000008">
    <property type="entry name" value="Paxillin isoform 1"/>
    <property type="match status" value="1"/>
</dbReference>
<evidence type="ECO:0000256" key="7">
    <source>
        <dbReference type="ARBA" id="ARBA00022949"/>
    </source>
</evidence>
<feature type="region of interest" description="Disordered" evidence="11">
    <location>
        <begin position="562"/>
        <end position="598"/>
    </location>
</feature>
<evidence type="ECO:0000256" key="3">
    <source>
        <dbReference type="ARBA" id="ARBA00022490"/>
    </source>
</evidence>
<keyword evidence="3" id="KW-0963">Cytoplasm</keyword>
<dbReference type="GO" id="GO:0001725">
    <property type="term" value="C:stress fiber"/>
    <property type="evidence" value="ECO:0007669"/>
    <property type="project" value="TreeGrafter"/>
</dbReference>
<dbReference type="GO" id="GO:0005912">
    <property type="term" value="C:adherens junction"/>
    <property type="evidence" value="ECO:0007669"/>
    <property type="project" value="TreeGrafter"/>
</dbReference>
<dbReference type="GO" id="GO:0030018">
    <property type="term" value="C:Z disc"/>
    <property type="evidence" value="ECO:0007669"/>
    <property type="project" value="TreeGrafter"/>
</dbReference>
<dbReference type="Proteomes" id="UP001331761">
    <property type="component" value="Unassembled WGS sequence"/>
</dbReference>
<dbReference type="PROSITE" id="PS00478">
    <property type="entry name" value="LIM_DOMAIN_1"/>
    <property type="match status" value="1"/>
</dbReference>
<feature type="compositionally biased region" description="Pro residues" evidence="11">
    <location>
        <begin position="243"/>
        <end position="253"/>
    </location>
</feature>
<dbReference type="GO" id="GO:0031941">
    <property type="term" value="C:filamentous actin"/>
    <property type="evidence" value="ECO:0007669"/>
    <property type="project" value="TreeGrafter"/>
</dbReference>
<evidence type="ECO:0000256" key="2">
    <source>
        <dbReference type="ARBA" id="ARBA00004496"/>
    </source>
</evidence>
<keyword evidence="6 9" id="KW-0862">Zinc</keyword>
<feature type="domain" description="LIM zinc-binding" evidence="12">
    <location>
        <begin position="667"/>
        <end position="726"/>
    </location>
</feature>
<feature type="region of interest" description="Disordered" evidence="11">
    <location>
        <begin position="325"/>
        <end position="378"/>
    </location>
</feature>
<keyword evidence="8 9" id="KW-0440">LIM domain</keyword>
<dbReference type="GO" id="GO:0003779">
    <property type="term" value="F:actin binding"/>
    <property type="evidence" value="ECO:0007669"/>
    <property type="project" value="TreeGrafter"/>
</dbReference>
<dbReference type="SMART" id="SM00132">
    <property type="entry name" value="LIM"/>
    <property type="match status" value="2"/>
</dbReference>
<evidence type="ECO:0000256" key="1">
    <source>
        <dbReference type="ARBA" id="ARBA00004282"/>
    </source>
</evidence>
<feature type="region of interest" description="Disordered" evidence="11">
    <location>
        <begin position="160"/>
        <end position="254"/>
    </location>
</feature>
<keyword evidence="7" id="KW-0965">Cell junction</keyword>
<evidence type="ECO:0000256" key="6">
    <source>
        <dbReference type="ARBA" id="ARBA00022833"/>
    </source>
</evidence>
<reference evidence="13 14" key="1">
    <citation type="submission" date="2019-10" db="EMBL/GenBank/DDBJ databases">
        <title>Assembly and Annotation for the nematode Trichostrongylus colubriformis.</title>
        <authorList>
            <person name="Martin J."/>
        </authorList>
    </citation>
    <scope>NUCLEOTIDE SEQUENCE [LARGE SCALE GENOMIC DNA]</scope>
    <source>
        <strain evidence="13">G859</strain>
        <tissue evidence="13">Whole worm</tissue>
    </source>
</reference>
<dbReference type="GO" id="GO:0061061">
    <property type="term" value="P:muscle structure development"/>
    <property type="evidence" value="ECO:0007669"/>
    <property type="project" value="TreeGrafter"/>
</dbReference>
<feature type="coiled-coil region" evidence="10">
    <location>
        <begin position="460"/>
        <end position="487"/>
    </location>
</feature>
<evidence type="ECO:0000259" key="12">
    <source>
        <dbReference type="PROSITE" id="PS50023"/>
    </source>
</evidence>
<keyword evidence="4 9" id="KW-0479">Metal-binding</keyword>